<dbReference type="Pfam" id="PF11074">
    <property type="entry name" value="DUF2779"/>
    <property type="match status" value="1"/>
</dbReference>
<proteinExistence type="predicted"/>
<name>A0A7G9Z8H8_9EURY</name>
<reference evidence="2" key="1">
    <citation type="submission" date="2020-06" db="EMBL/GenBank/DDBJ databases">
        <title>Unique genomic features of the anaerobic methanotrophic archaea.</title>
        <authorList>
            <person name="Chadwick G.L."/>
            <person name="Skennerton C.T."/>
            <person name="Laso-Perez R."/>
            <person name="Leu A.O."/>
            <person name="Speth D.R."/>
            <person name="Yu H."/>
            <person name="Morgan-Lang C."/>
            <person name="Hatzenpichler R."/>
            <person name="Goudeau D."/>
            <person name="Malmstrom R."/>
            <person name="Brazelton W.J."/>
            <person name="Woyke T."/>
            <person name="Hallam S.J."/>
            <person name="Tyson G.W."/>
            <person name="Wegener G."/>
            <person name="Boetius A."/>
            <person name="Orphan V."/>
        </authorList>
    </citation>
    <scope>NUCLEOTIDE SEQUENCE</scope>
</reference>
<dbReference type="InterPro" id="IPR021301">
    <property type="entry name" value="DUF2779"/>
</dbReference>
<organism evidence="2">
    <name type="scientific">Candidatus Methanophaga sp. ANME-1 ERB7</name>
    <dbReference type="NCBI Taxonomy" id="2759913"/>
    <lineage>
        <taxon>Archaea</taxon>
        <taxon>Methanobacteriati</taxon>
        <taxon>Methanobacteriota</taxon>
        <taxon>Stenosarchaea group</taxon>
        <taxon>Methanomicrobia</taxon>
        <taxon>Candidatus Methanophagales</taxon>
        <taxon>Candidatus Methanophagaceae</taxon>
        <taxon>Candidatus Methanophaga</taxon>
    </lineage>
</organism>
<gene>
    <name evidence="2" type="ORF">CBNJMBCK_00005</name>
</gene>
<protein>
    <recommendedName>
        <fullName evidence="1">DUF2779 domain-containing protein</fullName>
    </recommendedName>
</protein>
<evidence type="ECO:0000259" key="1">
    <source>
        <dbReference type="Pfam" id="PF11074"/>
    </source>
</evidence>
<dbReference type="EMBL" id="MT631660">
    <property type="protein sequence ID" value="QNO56562.1"/>
    <property type="molecule type" value="Genomic_DNA"/>
</dbReference>
<accession>A0A7G9Z8H8</accession>
<feature type="domain" description="DUF2779" evidence="1">
    <location>
        <begin position="287"/>
        <end position="410"/>
    </location>
</feature>
<sequence length="481" mass="54077">MRPITKRIFLTALTCPTLGWLMRQDQIHNTITAADRFLIEQGQEIGKRARALYPEGTLIATRDFESAVAATPNLMNDPNTQTLFEPAFLTDDFATRADILTRKPDGSWHMTEVKASTNDKAEFIDDMAYTTLVIERTGFNISEISLLLISKEYRLGMSPENLFVELNHTEEVKTRIEEFKPICTELEELTRTPKKPEPELRLQCRGCDLFNDCTGKGITNHIFDLPRLNQVLFDALTAAGILCIEDIPPGFSLTGNQNRVKLCVQSNKPQIEAMLKPDLDVVSWPAYYLDFETVMTAIPLYPDLAPYAQLPTQYSIHKCSEPGHVTAHSEYLADPSRDCRLELAERLIADLKGAGSIIVYTSFEKTIINGLARLYPGLAADLNLLIGRLVDLEAIIKKNFYHPGFHGRTSIKRTLPVLVPEMSYDGLDIGDGFTAMSVFALMAFGKYEVDEAETLKKQLLVYCKQDTLAMVKLHEQLVAYV</sequence>
<evidence type="ECO:0000313" key="2">
    <source>
        <dbReference type="EMBL" id="QNO56562.1"/>
    </source>
</evidence>
<dbReference type="AlphaFoldDB" id="A0A7G9Z8H8"/>